<comment type="caution">
    <text evidence="12">The sequence shown here is derived from an EMBL/GenBank/DDBJ whole genome shotgun (WGS) entry which is preliminary data.</text>
</comment>
<evidence type="ECO:0000256" key="6">
    <source>
        <dbReference type="ARBA" id="ARBA00023125"/>
    </source>
</evidence>
<dbReference type="SMART" id="SM00448">
    <property type="entry name" value="REC"/>
    <property type="match status" value="1"/>
</dbReference>
<dbReference type="PIRSF" id="PIRSF006171">
    <property type="entry name" value="RR_citrat_malat"/>
    <property type="match status" value="1"/>
</dbReference>
<evidence type="ECO:0000256" key="9">
    <source>
        <dbReference type="PIRNR" id="PIRNR006171"/>
    </source>
</evidence>
<dbReference type="InterPro" id="IPR024187">
    <property type="entry name" value="Sig_transdc_resp-reg_cit/mal"/>
</dbReference>
<dbReference type="GO" id="GO:0000156">
    <property type="term" value="F:phosphorelay response regulator activity"/>
    <property type="evidence" value="ECO:0007669"/>
    <property type="project" value="TreeGrafter"/>
</dbReference>
<comment type="subcellular location">
    <subcellularLocation>
        <location evidence="1 9">Cytoplasm</location>
    </subcellularLocation>
</comment>
<evidence type="ECO:0000256" key="7">
    <source>
        <dbReference type="ARBA" id="ARBA00023159"/>
    </source>
</evidence>
<dbReference type="PROSITE" id="PS50110">
    <property type="entry name" value="RESPONSE_REGULATORY"/>
    <property type="match status" value="1"/>
</dbReference>
<keyword evidence="4 9" id="KW-0902">Two-component regulatory system</keyword>
<keyword evidence="8 9" id="KW-0804">Transcription</keyword>
<dbReference type="EMBL" id="LMXB01000079">
    <property type="protein sequence ID" value="KUO17175.1"/>
    <property type="molecule type" value="Genomic_DNA"/>
</dbReference>
<dbReference type="InterPro" id="IPR001789">
    <property type="entry name" value="Sig_transdc_resp-reg_receiver"/>
</dbReference>
<feature type="domain" description="Response regulatory" evidence="11">
    <location>
        <begin position="3"/>
        <end position="120"/>
    </location>
</feature>
<dbReference type="RefSeq" id="WP_067028449.1">
    <property type="nucleotide sequence ID" value="NZ_KQ949099.1"/>
</dbReference>
<reference evidence="12 13" key="1">
    <citation type="submission" date="2015-10" db="EMBL/GenBank/DDBJ databases">
        <title>Draft genome sequence of Streptomyces sp. RV15, isolated from a marine sponge.</title>
        <authorList>
            <person name="Ruckert C."/>
            <person name="Abdelmohsen U.R."/>
            <person name="Winkler A."/>
            <person name="Hentschel U."/>
            <person name="Kalinowski J."/>
            <person name="Kampfer P."/>
            <person name="Glaeser S."/>
        </authorList>
    </citation>
    <scope>NUCLEOTIDE SEQUENCE [LARGE SCALE GENOMIC DNA]</scope>
    <source>
        <strain evidence="12 13">RV15</strain>
    </source>
</reference>
<evidence type="ECO:0000259" key="11">
    <source>
        <dbReference type="PROSITE" id="PS50110"/>
    </source>
</evidence>
<dbReference type="CDD" id="cd19925">
    <property type="entry name" value="REC_citrate_TCS"/>
    <property type="match status" value="1"/>
</dbReference>
<dbReference type="SUPFAM" id="SSF52172">
    <property type="entry name" value="CheY-like"/>
    <property type="match status" value="1"/>
</dbReference>
<keyword evidence="7 9" id="KW-0010">Activator</keyword>
<dbReference type="PANTHER" id="PTHR45526:SF1">
    <property type="entry name" value="TRANSCRIPTIONAL REGULATORY PROTEIN DCUR-RELATED"/>
    <property type="match status" value="1"/>
</dbReference>
<evidence type="ECO:0000256" key="8">
    <source>
        <dbReference type="ARBA" id="ARBA00023163"/>
    </source>
</evidence>
<name>A0A101UUR0_9ACTN</name>
<evidence type="ECO:0000256" key="1">
    <source>
        <dbReference type="ARBA" id="ARBA00004496"/>
    </source>
</evidence>
<evidence type="ECO:0000313" key="13">
    <source>
        <dbReference type="Proteomes" id="UP000053260"/>
    </source>
</evidence>
<keyword evidence="3 10" id="KW-0597">Phosphoprotein</keyword>
<dbReference type="AlphaFoldDB" id="A0A101UUR0"/>
<evidence type="ECO:0000313" key="12">
    <source>
        <dbReference type="EMBL" id="KUO17175.1"/>
    </source>
</evidence>
<organism evidence="12 13">
    <name type="scientific">Streptomyces dysideae</name>
    <dbReference type="NCBI Taxonomy" id="909626"/>
    <lineage>
        <taxon>Bacteria</taxon>
        <taxon>Bacillati</taxon>
        <taxon>Actinomycetota</taxon>
        <taxon>Actinomycetes</taxon>
        <taxon>Kitasatosporales</taxon>
        <taxon>Streptomycetaceae</taxon>
        <taxon>Streptomyces</taxon>
    </lineage>
</organism>
<dbReference type="GO" id="GO:0005737">
    <property type="term" value="C:cytoplasm"/>
    <property type="evidence" value="ECO:0007669"/>
    <property type="project" value="UniProtKB-SubCell"/>
</dbReference>
<sequence length="234" mass="25248">MIRVLVVDDDFMVAKVHSGFVAKTPGFEVAGVAHTGADALRMVTELRPDLVLLDIYLPDIDGLTVLRRIRTAGAVQTDVIVISAANDVDTIRGAMHGGVLHYLIKPFTYGALYDQLQHLAALHAKLGGLSQAAQADVDQVFGNRPRGEAQLPKGLTAQTADLVARVLRSADTDMSATDCATAASLSRVSTRRYLEHFAETGRAEVRLRYGGTGRPEHRYRWIEGHSDGSSTGQA</sequence>
<dbReference type="OrthoDB" id="7187989at2"/>
<evidence type="ECO:0000256" key="10">
    <source>
        <dbReference type="PROSITE-ProRule" id="PRU00169"/>
    </source>
</evidence>
<dbReference type="InterPro" id="IPR011006">
    <property type="entry name" value="CheY-like_superfamily"/>
</dbReference>
<dbReference type="GO" id="GO:0003677">
    <property type="term" value="F:DNA binding"/>
    <property type="evidence" value="ECO:0007669"/>
    <property type="project" value="UniProtKB-KW"/>
</dbReference>
<evidence type="ECO:0000256" key="4">
    <source>
        <dbReference type="ARBA" id="ARBA00023012"/>
    </source>
</evidence>
<evidence type="ECO:0000256" key="2">
    <source>
        <dbReference type="ARBA" id="ARBA00022490"/>
    </source>
</evidence>
<keyword evidence="2 9" id="KW-0963">Cytoplasm</keyword>
<keyword evidence="13" id="KW-1185">Reference proteome</keyword>
<dbReference type="GO" id="GO:0003700">
    <property type="term" value="F:DNA-binding transcription factor activity"/>
    <property type="evidence" value="ECO:0007669"/>
    <property type="project" value="InterPro"/>
</dbReference>
<evidence type="ECO:0000256" key="3">
    <source>
        <dbReference type="ARBA" id="ARBA00022553"/>
    </source>
</evidence>
<dbReference type="STRING" id="909626.AQJ91_31915"/>
<gene>
    <name evidence="12" type="ORF">AQJ91_31915</name>
</gene>
<evidence type="ECO:0000256" key="5">
    <source>
        <dbReference type="ARBA" id="ARBA00023015"/>
    </source>
</evidence>
<accession>A0A101UUR0</accession>
<keyword evidence="6 9" id="KW-0238">DNA-binding</keyword>
<proteinExistence type="predicted"/>
<dbReference type="InterPro" id="IPR051271">
    <property type="entry name" value="2C-system_Tx_regulators"/>
</dbReference>
<dbReference type="Gene3D" id="3.40.50.2300">
    <property type="match status" value="1"/>
</dbReference>
<dbReference type="PANTHER" id="PTHR45526">
    <property type="entry name" value="TRANSCRIPTIONAL REGULATORY PROTEIN DPIA"/>
    <property type="match status" value="1"/>
</dbReference>
<protein>
    <recommendedName>
        <fullName evidence="9">Transcriptional regulatory protein</fullName>
    </recommendedName>
</protein>
<feature type="modified residue" description="4-aspartylphosphate" evidence="10">
    <location>
        <position position="54"/>
    </location>
</feature>
<dbReference type="Pfam" id="PF00072">
    <property type="entry name" value="Response_reg"/>
    <property type="match status" value="1"/>
</dbReference>
<keyword evidence="5 9" id="KW-0805">Transcription regulation</keyword>
<dbReference type="Proteomes" id="UP000053260">
    <property type="component" value="Unassembled WGS sequence"/>
</dbReference>